<keyword evidence="7" id="KW-0677">Repeat</keyword>
<dbReference type="Pfam" id="PF03160">
    <property type="entry name" value="Calx-beta"/>
    <property type="match status" value="3"/>
</dbReference>
<dbReference type="GO" id="GO:0007154">
    <property type="term" value="P:cell communication"/>
    <property type="evidence" value="ECO:0007669"/>
    <property type="project" value="InterPro"/>
</dbReference>
<evidence type="ECO:0000256" key="4">
    <source>
        <dbReference type="ARBA" id="ARBA00022490"/>
    </source>
</evidence>
<evidence type="ECO:0000256" key="3">
    <source>
        <dbReference type="ARBA" id="ARBA00004613"/>
    </source>
</evidence>
<dbReference type="InterPro" id="IPR038081">
    <property type="entry name" value="CalX-like_sf"/>
</dbReference>
<dbReference type="SUPFAM" id="SSF51120">
    <property type="entry name" value="beta-Roll"/>
    <property type="match status" value="3"/>
</dbReference>
<dbReference type="Gene3D" id="2.60.40.10">
    <property type="entry name" value="Immunoglobulins"/>
    <property type="match status" value="7"/>
</dbReference>
<dbReference type="PRINTS" id="PR00313">
    <property type="entry name" value="CABNDNGRPT"/>
</dbReference>
<keyword evidence="10" id="KW-0966">Cell projection</keyword>
<dbReference type="RefSeq" id="WP_190465977.1">
    <property type="nucleotide sequence ID" value="NZ_JACJPW010000043.1"/>
</dbReference>
<dbReference type="Pfam" id="PF00353">
    <property type="entry name" value="HemolysinCabind"/>
    <property type="match status" value="8"/>
</dbReference>
<comment type="caution">
    <text evidence="13">The sequence shown here is derived from an EMBL/GenBank/DDBJ whole genome shotgun (WGS) entry which is preliminary data.</text>
</comment>
<evidence type="ECO:0000256" key="2">
    <source>
        <dbReference type="ARBA" id="ARBA00004496"/>
    </source>
</evidence>
<dbReference type="NCBIfam" id="NF012200">
    <property type="entry name" value="choice_anch_D"/>
    <property type="match status" value="7"/>
</dbReference>
<keyword evidence="9" id="KW-0969">Cilium</keyword>
<dbReference type="InterPro" id="IPR003644">
    <property type="entry name" value="Calx_beta"/>
</dbReference>
<feature type="region of interest" description="Disordered" evidence="11">
    <location>
        <begin position="150"/>
        <end position="179"/>
    </location>
</feature>
<dbReference type="SMART" id="SM00237">
    <property type="entry name" value="Calx_beta"/>
    <property type="match status" value="3"/>
</dbReference>
<dbReference type="Proteomes" id="UP000641646">
    <property type="component" value="Unassembled WGS sequence"/>
</dbReference>
<dbReference type="PROSITE" id="PS00330">
    <property type="entry name" value="HEMOLYSIN_CALCIUM"/>
    <property type="match status" value="1"/>
</dbReference>
<dbReference type="Pfam" id="PF22544">
    <property type="entry name" value="HYDIN_VesB_CFA65-like_Ig"/>
    <property type="match status" value="5"/>
</dbReference>
<evidence type="ECO:0000256" key="6">
    <source>
        <dbReference type="ARBA" id="ARBA00022729"/>
    </source>
</evidence>
<keyword evidence="6" id="KW-0732">Signal</keyword>
<evidence type="ECO:0000256" key="8">
    <source>
        <dbReference type="ARBA" id="ARBA00022837"/>
    </source>
</evidence>
<dbReference type="Gene3D" id="2.150.10.10">
    <property type="entry name" value="Serralysin-like metalloprotease, C-terminal"/>
    <property type="match status" value="8"/>
</dbReference>
<dbReference type="InterPro" id="IPR011049">
    <property type="entry name" value="Serralysin-like_metalloprot_C"/>
</dbReference>
<dbReference type="Gene3D" id="2.60.40.2030">
    <property type="match status" value="4"/>
</dbReference>
<protein>
    <submittedName>
        <fullName evidence="13">Choice-of-anchor D domain-containing protein</fullName>
    </submittedName>
</protein>
<proteinExistence type="predicted"/>
<organism evidence="13 14">
    <name type="scientific">Aerosakkonema funiforme FACHB-1375</name>
    <dbReference type="NCBI Taxonomy" id="2949571"/>
    <lineage>
        <taxon>Bacteria</taxon>
        <taxon>Bacillati</taxon>
        <taxon>Cyanobacteriota</taxon>
        <taxon>Cyanophyceae</taxon>
        <taxon>Oscillatoriophycideae</taxon>
        <taxon>Aerosakkonematales</taxon>
        <taxon>Aerosakkonemataceae</taxon>
        <taxon>Aerosakkonema</taxon>
    </lineage>
</organism>
<evidence type="ECO:0000256" key="9">
    <source>
        <dbReference type="ARBA" id="ARBA00023069"/>
    </source>
</evidence>
<sequence>MDNYNTTSGKDFLTSSSITDIIRAFAGDDIVFGMEGDDIINGNEDSDILNGNQGKDLVRGGQGDDLVRGGQDDDWVFGDKGDDTVYGDLGNDTGYGGLGNDILIGDEELKTDFSQDGDDVLYGNENKDIIYGLGGNDLLFGNQDPDIINGNKGKDTVRGGQGNDLVRGGDNNDSLFGDKGDDTVYGDLGDDTGYGGEGNDFLVGDEDINADFSQDGDDVLYGNEGEDIIYGLGGDDLLYGNQDADIINGNEGNDTACGGQGQDLVRGGDNNDLLFGDKGDDTIYGDVGDDTAIGGEGNDLLYGDTNTETFETTISVVVFSTITVETDTSKDGKDVLFGGQGKDTICGLGGDDIINGNEGEDLVYGNQGQDTIRGGDNNDTIWGGQGNDLLYGDKDNDVLWGDLGRDSLDGGSGDDVFVIGRRNEESGFRSTGGPNISDADLIVDFGYGLDLIGLTGGLTYDDLNIFQGSGENQSNTIIQDKSTGEFLANLKGVNSNTITKANFTYSTIRIDNYLSFSQQTYRVREDGTPESLVTVTRTGNLDAAVGAIVFLSDGTAKSSQDYNGNPIEVNFAPGETAKTIVIPIVSDTIPEGEETFYAALGFPNNGATIAPPKTAEVRIIDRNNPPSSNPGTIQFSGPLYAVGEDGTLLSLIAVNRIGGSSGVVSAKVLLNGGSAIGSAPPLVSPTDYSNNFITVTWADGDTAPKIINVPVLDDKLVEGNETVNLTLSEPTGGVTIGQQSNAILTIVDNDNNSTPSIGTGVLSFTAASYSDNEGNGGIPNKIVATVQRTGGSDGIVSVQAIVDNPPGSATDGSDYINISPITITFNSGETTKTVALPIFGDTSAEADETINLRLVNPIGGATLGSQQTATYTIINDDANTPNNAPEIDVVESNTIIADNTGNVNFGTTTVGASVTKTFTVKNIGNANLTLGAINSLPTGFTLVNQFQNTTLTPGSTTSFDVKLDATNIGSYNGSISFVNNDSDENPYNFNISGVVNAQASNPEIQLLDNATDIVDGTTTPINFGTTTLGVPITKTFTVKNLGTTALNLSGWTLPTGFSIVGTLPGIVAPGGSSTFDVKLEAISGGNYQGNLDIGNNDANENPFNFAIAGTVTPVPPTSPEIQVLSDQNNDIADGSTTPFDFGTTPLGVPIIKTFKVKNIGGAALNLSNWSLSNGFSFVGTLPGIVGNATESTFQIKFDANTTGTTKGDISVGNNDPDENPFNFAISGTVSGTSTSKAEIQVLDEQNNNIVDGTTTPFNFGTTKLGTAITKTFTVKNTGSEQLNLTLWKLTDGFSFVSAVPGIVLPGSQATFKLKFDAGSVGTTNGKLEIDNNDGDGSDGIENPFDFAIAGTVSNSPTANPEIDVFNGATGITDGSTTPINFGTSKAGEVNIKTFTINNTGSDTLTLSGWKLPNGFSLVGNIPGSVEPGKSTTFQVRLDANNGGNYKGSLEIGNNDSDGGDGVENPFDFVISGTVLPLPPPNAEIEVSDQLSNNIDSATETPINFGTTTVGTSLTQTFTIKNSGTDNLTLGKLSLPTGFSVVTPFGSTTIGANQSTTFTVKLDANSAGNYTGTILIENNDSDIGDGKVEDPFYFPIAGIVQTIPAPEIVVLDTSSSTPNIPDGSTTPIDFGSTPLNLPKSKQFIVINTGNANLSMSNWKLPNGFSFVGTPPSSIGPGGSATFSVQLNGQSVGDVSGTLQFDNNDGDGGDGVENPFDFQIKGKVNPASVTVSPFTKDFQENNLGVGATSRNFTINLESPAPAGGVTVNFNMSGTATVGQASGNDYTLSGSSGMTFTTSGTTGSITIPQNATSANIFATIIDDFTINEPDETVIINLTSVSSANSGDFIVGAQNSAQNNIIDNDWNNLSTVLTGGGAVDLMQGNDNLVDTINPGNGNDIISWMNVPPIGITDKFGSGQFQAGGDRFQFTSANFGNISSVTSSSVTISSTGAGGTNISGKNLIIFPASITFNSVGDLDTTLAAQNGTSANPVFYIYQILVDPPPANPGPKIPNWFVGYDPIANQAGTVGGVDGTARNIVQVDAGPTASNFNFV</sequence>
<evidence type="ECO:0000313" key="13">
    <source>
        <dbReference type="EMBL" id="MBD2182850.1"/>
    </source>
</evidence>
<evidence type="ECO:0000313" key="14">
    <source>
        <dbReference type="Proteomes" id="UP000641646"/>
    </source>
</evidence>
<comment type="subcellular location">
    <subcellularLocation>
        <location evidence="1">Cell projection</location>
        <location evidence="1">Cilium</location>
    </subcellularLocation>
    <subcellularLocation>
        <location evidence="2">Cytoplasm</location>
    </subcellularLocation>
    <subcellularLocation>
        <location evidence="3">Secreted</location>
    </subcellularLocation>
</comment>
<keyword evidence="5" id="KW-0964">Secreted</keyword>
<dbReference type="SUPFAM" id="SSF141072">
    <property type="entry name" value="CalX-like"/>
    <property type="match status" value="4"/>
</dbReference>
<reference evidence="13" key="2">
    <citation type="submission" date="2020-08" db="EMBL/GenBank/DDBJ databases">
        <authorList>
            <person name="Chen M."/>
            <person name="Teng W."/>
            <person name="Zhao L."/>
            <person name="Hu C."/>
            <person name="Zhou Y."/>
            <person name="Han B."/>
            <person name="Song L."/>
            <person name="Shu W."/>
        </authorList>
    </citation>
    <scope>NUCLEOTIDE SEQUENCE</scope>
    <source>
        <strain evidence="13">FACHB-1375</strain>
    </source>
</reference>
<dbReference type="GO" id="GO:0005737">
    <property type="term" value="C:cytoplasm"/>
    <property type="evidence" value="ECO:0007669"/>
    <property type="project" value="UniProtKB-SubCell"/>
</dbReference>
<dbReference type="InterPro" id="IPR053879">
    <property type="entry name" value="HYDIN_VesB_CFA65-like_Ig"/>
</dbReference>
<evidence type="ECO:0000259" key="12">
    <source>
        <dbReference type="SMART" id="SM00237"/>
    </source>
</evidence>
<evidence type="ECO:0000256" key="10">
    <source>
        <dbReference type="ARBA" id="ARBA00023273"/>
    </source>
</evidence>
<keyword evidence="4" id="KW-0963">Cytoplasm</keyword>
<dbReference type="GO" id="GO:0005509">
    <property type="term" value="F:calcium ion binding"/>
    <property type="evidence" value="ECO:0007669"/>
    <property type="project" value="InterPro"/>
</dbReference>
<dbReference type="InterPro" id="IPR050557">
    <property type="entry name" value="RTX_toxin/Mannuronan_C5-epim"/>
</dbReference>
<feature type="domain" description="Calx-beta" evidence="12">
    <location>
        <begin position="504"/>
        <end position="601"/>
    </location>
</feature>
<evidence type="ECO:0000256" key="11">
    <source>
        <dbReference type="SAM" id="MobiDB-lite"/>
    </source>
</evidence>
<dbReference type="EMBL" id="JACJPW010000043">
    <property type="protein sequence ID" value="MBD2182850.1"/>
    <property type="molecule type" value="Genomic_DNA"/>
</dbReference>
<accession>A0A926VFS3</accession>
<dbReference type="InterPro" id="IPR018511">
    <property type="entry name" value="Hemolysin-typ_Ca-bd_CS"/>
</dbReference>
<feature type="domain" description="Calx-beta" evidence="12">
    <location>
        <begin position="615"/>
        <end position="728"/>
    </location>
</feature>
<evidence type="ECO:0000256" key="7">
    <source>
        <dbReference type="ARBA" id="ARBA00022737"/>
    </source>
</evidence>
<dbReference type="InterPro" id="IPR013783">
    <property type="entry name" value="Ig-like_fold"/>
</dbReference>
<dbReference type="GO" id="GO:0005576">
    <property type="term" value="C:extracellular region"/>
    <property type="evidence" value="ECO:0007669"/>
    <property type="project" value="UniProtKB-SubCell"/>
</dbReference>
<reference evidence="13" key="1">
    <citation type="journal article" date="2015" name="ISME J.">
        <title>Draft Genome Sequence of Streptomyces incarnatus NRRL8089, which Produces the Nucleoside Antibiotic Sinefungin.</title>
        <authorList>
            <person name="Oshima K."/>
            <person name="Hattori M."/>
            <person name="Shimizu H."/>
            <person name="Fukuda K."/>
            <person name="Nemoto M."/>
            <person name="Inagaki K."/>
            <person name="Tamura T."/>
        </authorList>
    </citation>
    <scope>NUCLEOTIDE SEQUENCE</scope>
    <source>
        <strain evidence="13">FACHB-1375</strain>
    </source>
</reference>
<evidence type="ECO:0000256" key="1">
    <source>
        <dbReference type="ARBA" id="ARBA00004138"/>
    </source>
</evidence>
<dbReference type="InterPro" id="IPR001343">
    <property type="entry name" value="Hemolysn_Ca-bd"/>
</dbReference>
<dbReference type="PANTHER" id="PTHR38340:SF1">
    <property type="entry name" value="S-LAYER PROTEIN"/>
    <property type="match status" value="1"/>
</dbReference>
<feature type="domain" description="Calx-beta" evidence="12">
    <location>
        <begin position="742"/>
        <end position="855"/>
    </location>
</feature>
<dbReference type="PANTHER" id="PTHR38340">
    <property type="entry name" value="S-LAYER PROTEIN"/>
    <property type="match status" value="1"/>
</dbReference>
<gene>
    <name evidence="13" type="ORF">H6G03_17565</name>
</gene>
<dbReference type="GO" id="GO:0016020">
    <property type="term" value="C:membrane"/>
    <property type="evidence" value="ECO:0007669"/>
    <property type="project" value="InterPro"/>
</dbReference>
<keyword evidence="8" id="KW-0106">Calcium</keyword>
<keyword evidence="14" id="KW-1185">Reference proteome</keyword>
<evidence type="ECO:0000256" key="5">
    <source>
        <dbReference type="ARBA" id="ARBA00022525"/>
    </source>
</evidence>
<name>A0A926VFS3_9CYAN</name>